<gene>
    <name evidence="1" type="ORF">BpHYR1_043138</name>
</gene>
<protein>
    <submittedName>
        <fullName evidence="1">Uncharacterized protein</fullName>
    </submittedName>
</protein>
<proteinExistence type="predicted"/>
<organism evidence="1 2">
    <name type="scientific">Brachionus plicatilis</name>
    <name type="common">Marine rotifer</name>
    <name type="synonym">Brachionus muelleri</name>
    <dbReference type="NCBI Taxonomy" id="10195"/>
    <lineage>
        <taxon>Eukaryota</taxon>
        <taxon>Metazoa</taxon>
        <taxon>Spiralia</taxon>
        <taxon>Gnathifera</taxon>
        <taxon>Rotifera</taxon>
        <taxon>Eurotatoria</taxon>
        <taxon>Monogononta</taxon>
        <taxon>Pseudotrocha</taxon>
        <taxon>Ploima</taxon>
        <taxon>Brachionidae</taxon>
        <taxon>Brachionus</taxon>
    </lineage>
</organism>
<sequence>MNLSFDEMIKFIFITNNENSLTLSSCNCWYWFKNNKFYHVTAGAAPSKGIESDDDSSDEIIQENVSKRPKIDSVTQEMFCEKIRVKMTKRRYWACPNKCVRKKI</sequence>
<dbReference type="AlphaFoldDB" id="A0A3M7S081"/>
<keyword evidence="2" id="KW-1185">Reference proteome</keyword>
<dbReference type="EMBL" id="REGN01002272">
    <property type="protein sequence ID" value="RNA29152.1"/>
    <property type="molecule type" value="Genomic_DNA"/>
</dbReference>
<evidence type="ECO:0000313" key="1">
    <source>
        <dbReference type="EMBL" id="RNA29152.1"/>
    </source>
</evidence>
<name>A0A3M7S081_BRAPC</name>
<comment type="caution">
    <text evidence="1">The sequence shown here is derived from an EMBL/GenBank/DDBJ whole genome shotgun (WGS) entry which is preliminary data.</text>
</comment>
<dbReference type="Proteomes" id="UP000276133">
    <property type="component" value="Unassembled WGS sequence"/>
</dbReference>
<evidence type="ECO:0000313" key="2">
    <source>
        <dbReference type="Proteomes" id="UP000276133"/>
    </source>
</evidence>
<accession>A0A3M7S081</accession>
<reference evidence="1 2" key="1">
    <citation type="journal article" date="2018" name="Sci. Rep.">
        <title>Genomic signatures of local adaptation to the degree of environmental predictability in rotifers.</title>
        <authorList>
            <person name="Franch-Gras L."/>
            <person name="Hahn C."/>
            <person name="Garcia-Roger E.M."/>
            <person name="Carmona M.J."/>
            <person name="Serra M."/>
            <person name="Gomez A."/>
        </authorList>
    </citation>
    <scope>NUCLEOTIDE SEQUENCE [LARGE SCALE GENOMIC DNA]</scope>
    <source>
        <strain evidence="1">HYR1</strain>
    </source>
</reference>